<dbReference type="EMBL" id="CABDUW010003951">
    <property type="protein sequence ID" value="VTJ89943.1"/>
    <property type="molecule type" value="Genomic_DNA"/>
</dbReference>
<gene>
    <name evidence="2" type="ORF">MONAX_5E011609</name>
</gene>
<keyword evidence="3" id="KW-1185">Reference proteome</keyword>
<feature type="region of interest" description="Disordered" evidence="1">
    <location>
        <begin position="48"/>
        <end position="73"/>
    </location>
</feature>
<sequence length="73" mass="8295">MACATRLGLSILRRKTQPSQAIAFAGDPEPERKANDWASASQFSSPLVHRRSQCEKREMGHERVTRAEHSVRY</sequence>
<feature type="compositionally biased region" description="Basic and acidic residues" evidence="1">
    <location>
        <begin position="52"/>
        <end position="73"/>
    </location>
</feature>
<protein>
    <submittedName>
        <fullName evidence="2">Uncharacterized protein</fullName>
    </submittedName>
</protein>
<evidence type="ECO:0000256" key="1">
    <source>
        <dbReference type="SAM" id="MobiDB-lite"/>
    </source>
</evidence>
<reference evidence="2" key="1">
    <citation type="submission" date="2019-04" db="EMBL/GenBank/DDBJ databases">
        <authorList>
            <person name="Alioto T."/>
            <person name="Alioto T."/>
        </authorList>
    </citation>
    <scope>NUCLEOTIDE SEQUENCE [LARGE SCALE GENOMIC DNA]</scope>
</reference>
<organism evidence="2 3">
    <name type="scientific">Marmota monax</name>
    <name type="common">Woodchuck</name>
    <dbReference type="NCBI Taxonomy" id="9995"/>
    <lineage>
        <taxon>Eukaryota</taxon>
        <taxon>Metazoa</taxon>
        <taxon>Chordata</taxon>
        <taxon>Craniata</taxon>
        <taxon>Vertebrata</taxon>
        <taxon>Euteleostomi</taxon>
        <taxon>Mammalia</taxon>
        <taxon>Eutheria</taxon>
        <taxon>Euarchontoglires</taxon>
        <taxon>Glires</taxon>
        <taxon>Rodentia</taxon>
        <taxon>Sciuromorpha</taxon>
        <taxon>Sciuridae</taxon>
        <taxon>Xerinae</taxon>
        <taxon>Marmotini</taxon>
        <taxon>Marmota</taxon>
    </lineage>
</organism>
<dbReference type="Proteomes" id="UP000335636">
    <property type="component" value="Unassembled WGS sequence"/>
</dbReference>
<accession>A0A5E4D6R9</accession>
<dbReference type="AlphaFoldDB" id="A0A5E4D6R9"/>
<evidence type="ECO:0000313" key="3">
    <source>
        <dbReference type="Proteomes" id="UP000335636"/>
    </source>
</evidence>
<comment type="caution">
    <text evidence="2">The sequence shown here is derived from an EMBL/GenBank/DDBJ whole genome shotgun (WGS) entry which is preliminary data.</text>
</comment>
<name>A0A5E4D6R9_MARMO</name>
<evidence type="ECO:0000313" key="2">
    <source>
        <dbReference type="EMBL" id="VTJ89943.1"/>
    </source>
</evidence>
<proteinExistence type="predicted"/>